<feature type="region of interest" description="Disordered" evidence="3">
    <location>
        <begin position="151"/>
        <end position="193"/>
    </location>
</feature>
<dbReference type="GO" id="GO:0006508">
    <property type="term" value="P:proteolysis"/>
    <property type="evidence" value="ECO:0007669"/>
    <property type="project" value="InterPro"/>
</dbReference>
<sequence length="507" mass="51422">MTARRSDRGGIRTVLVILLAVVALVAAGGAVAYEGGAFDRWRCTGECETAEVLPALDPAVPDGPVVEQVLPVASGAGLDAGSVRRAVAGLLGRKAMGNHVGFAVADLGTGEQVWASESGSYVPASTQKILTSLAAMRAIGPDARFRTTVVRSDVGGPAEPTATTAPTSTPTLAPTASSATDATGSPPTASGTARIVLVGGGDPYLTDRGDAEARTSYPTQASLDDLAEQTAAGLRADGVGRVRMGYDASLFTGPAVNPTWEPGYITSFVTSPVSALWVDQGEDDWRRVADPAAQAAQVFAARLRAHGIAVSGTPRPRSAPEDSTELASVESGTVAEIVQSVLETSDNEGAEVLLRQVAIAAGEPASFAGGVAAVRDTLTAAGIDWTGVRMRDGSGLSRDNRITVGALLSAIVIGSDLFDRYPVAGFNGSLAARFTAPGTDPGLGEVRAKTGTLSGVHGLAGITVDAGGTPVAFVALADRVRLPQTLAARANLDRIAARLSACACSPG</sequence>
<keyword evidence="4" id="KW-0645">Protease</keyword>
<organism evidence="4 5">
    <name type="scientific">Mumia flava</name>
    <dbReference type="NCBI Taxonomy" id="1348852"/>
    <lineage>
        <taxon>Bacteria</taxon>
        <taxon>Bacillati</taxon>
        <taxon>Actinomycetota</taxon>
        <taxon>Actinomycetes</taxon>
        <taxon>Propionibacteriales</taxon>
        <taxon>Nocardioidaceae</taxon>
        <taxon>Mumia</taxon>
    </lineage>
</organism>
<dbReference type="Gene3D" id="3.40.710.10">
    <property type="entry name" value="DD-peptidase/beta-lactamase superfamily"/>
    <property type="match status" value="2"/>
</dbReference>
<gene>
    <name evidence="4" type="ORF">CLV56_2338</name>
</gene>
<dbReference type="GO" id="GO:0004185">
    <property type="term" value="F:serine-type carboxypeptidase activity"/>
    <property type="evidence" value="ECO:0007669"/>
    <property type="project" value="InterPro"/>
</dbReference>
<evidence type="ECO:0000256" key="2">
    <source>
        <dbReference type="ARBA" id="ARBA00022801"/>
    </source>
</evidence>
<evidence type="ECO:0000313" key="4">
    <source>
        <dbReference type="EMBL" id="PJJ58093.1"/>
    </source>
</evidence>
<dbReference type="InterPro" id="IPR000667">
    <property type="entry name" value="Peptidase_S13"/>
</dbReference>
<dbReference type="InterPro" id="IPR012338">
    <property type="entry name" value="Beta-lactam/transpept-like"/>
</dbReference>
<keyword evidence="4" id="KW-0121">Carboxypeptidase</keyword>
<keyword evidence="5" id="KW-1185">Reference proteome</keyword>
<protein>
    <submittedName>
        <fullName evidence="4">D-alanyl-D-alanine carboxypeptidase/D-alanyl-D-alanine-endopeptidase (Penicillin-binding protein 4)</fullName>
    </submittedName>
</protein>
<dbReference type="AlphaFoldDB" id="A0A2M9BJI1"/>
<dbReference type="SUPFAM" id="SSF56601">
    <property type="entry name" value="beta-lactamase/transpeptidase-like"/>
    <property type="match status" value="1"/>
</dbReference>
<dbReference type="Proteomes" id="UP000230842">
    <property type="component" value="Unassembled WGS sequence"/>
</dbReference>
<evidence type="ECO:0000256" key="3">
    <source>
        <dbReference type="SAM" id="MobiDB-lite"/>
    </source>
</evidence>
<comment type="similarity">
    <text evidence="1">Belongs to the peptidase S13 family.</text>
</comment>
<dbReference type="Pfam" id="PF02113">
    <property type="entry name" value="Peptidase_S13"/>
    <property type="match status" value="3"/>
</dbReference>
<dbReference type="OrthoDB" id="56883at2"/>
<feature type="compositionally biased region" description="Low complexity" evidence="3">
    <location>
        <begin position="157"/>
        <end position="190"/>
    </location>
</feature>
<name>A0A2M9BJI1_9ACTN</name>
<dbReference type="PANTHER" id="PTHR30023">
    <property type="entry name" value="D-ALANYL-D-ALANINE CARBOXYPEPTIDASE"/>
    <property type="match status" value="1"/>
</dbReference>
<dbReference type="GO" id="GO:0000270">
    <property type="term" value="P:peptidoglycan metabolic process"/>
    <property type="evidence" value="ECO:0007669"/>
    <property type="project" value="TreeGrafter"/>
</dbReference>
<proteinExistence type="inferred from homology"/>
<dbReference type="EMBL" id="PGEZ01000001">
    <property type="protein sequence ID" value="PJJ58093.1"/>
    <property type="molecule type" value="Genomic_DNA"/>
</dbReference>
<comment type="caution">
    <text evidence="4">The sequence shown here is derived from an EMBL/GenBank/DDBJ whole genome shotgun (WGS) entry which is preliminary data.</text>
</comment>
<reference evidence="4 5" key="1">
    <citation type="submission" date="2017-11" db="EMBL/GenBank/DDBJ databases">
        <title>Genomic Encyclopedia of Archaeal and Bacterial Type Strains, Phase II (KMG-II): From Individual Species to Whole Genera.</title>
        <authorList>
            <person name="Goeker M."/>
        </authorList>
    </citation>
    <scope>NUCLEOTIDE SEQUENCE [LARGE SCALE GENOMIC DNA]</scope>
    <source>
        <strain evidence="4 5">DSM 27763</strain>
    </source>
</reference>
<dbReference type="PRINTS" id="PR00922">
    <property type="entry name" value="DADACBPTASE3"/>
</dbReference>
<dbReference type="NCBIfam" id="TIGR00666">
    <property type="entry name" value="PBP4"/>
    <property type="match status" value="1"/>
</dbReference>
<evidence type="ECO:0000313" key="5">
    <source>
        <dbReference type="Proteomes" id="UP000230842"/>
    </source>
</evidence>
<dbReference type="RefSeq" id="WP_157805145.1">
    <property type="nucleotide sequence ID" value="NZ_PGEZ01000001.1"/>
</dbReference>
<keyword evidence="2" id="KW-0378">Hydrolase</keyword>
<accession>A0A2M9BJI1</accession>
<evidence type="ECO:0000256" key="1">
    <source>
        <dbReference type="ARBA" id="ARBA00006096"/>
    </source>
</evidence>
<dbReference type="PANTHER" id="PTHR30023:SF0">
    <property type="entry name" value="PENICILLIN-SENSITIVE CARBOXYPEPTIDASE A"/>
    <property type="match status" value="1"/>
</dbReference>